<gene>
    <name evidence="2" type="ORF">AXF13_14955</name>
</gene>
<sequence>MAQDYFRALRDVALVINSSLEPKEVLHKITEQTAATMGCKASTIRLLDSTGRFLLPSAASGLSSTYMRKGPVEVKRSGLDGEVLAGKTIHLKDATADGRFQYPESAKAEGLVSVLSAPLMADGKAIGLIRVYSDVERDFTPDEQTFMEAVAAISALAIENARLHEALRNNYELMAKHAYSVYED</sequence>
<accession>A0A0X8JM73</accession>
<dbReference type="Gene3D" id="3.30.450.40">
    <property type="match status" value="1"/>
</dbReference>
<dbReference type="InterPro" id="IPR003018">
    <property type="entry name" value="GAF"/>
</dbReference>
<name>A0A0X8JM73_9BACT</name>
<feature type="domain" description="GAF" evidence="1">
    <location>
        <begin position="21"/>
        <end position="168"/>
    </location>
</feature>
<evidence type="ECO:0000313" key="3">
    <source>
        <dbReference type="Proteomes" id="UP000069241"/>
    </source>
</evidence>
<dbReference type="Pfam" id="PF01590">
    <property type="entry name" value="GAF"/>
    <property type="match status" value="1"/>
</dbReference>
<dbReference type="SMART" id="SM00065">
    <property type="entry name" value="GAF"/>
    <property type="match status" value="1"/>
</dbReference>
<dbReference type="KEGG" id="dfi:AXF13_14955"/>
<dbReference type="InterPro" id="IPR029016">
    <property type="entry name" value="GAF-like_dom_sf"/>
</dbReference>
<dbReference type="RefSeq" id="WP_062254427.1">
    <property type="nucleotide sequence ID" value="NZ_CP014229.1"/>
</dbReference>
<proteinExistence type="predicted"/>
<dbReference type="STRING" id="44742.AXF13_14955"/>
<dbReference type="EMBL" id="CP014229">
    <property type="protein sequence ID" value="AMD91322.1"/>
    <property type="molecule type" value="Genomic_DNA"/>
</dbReference>
<keyword evidence="3" id="KW-1185">Reference proteome</keyword>
<dbReference type="Proteomes" id="UP000069241">
    <property type="component" value="Chromosome"/>
</dbReference>
<organism evidence="2 3">
    <name type="scientific">Desulfovibrio fairfieldensis</name>
    <dbReference type="NCBI Taxonomy" id="44742"/>
    <lineage>
        <taxon>Bacteria</taxon>
        <taxon>Pseudomonadati</taxon>
        <taxon>Thermodesulfobacteriota</taxon>
        <taxon>Desulfovibrionia</taxon>
        <taxon>Desulfovibrionales</taxon>
        <taxon>Desulfovibrionaceae</taxon>
        <taxon>Desulfovibrio</taxon>
    </lineage>
</organism>
<protein>
    <submittedName>
        <fullName evidence="2">Diguanylate phosphodiesterase</fullName>
    </submittedName>
</protein>
<reference evidence="3" key="1">
    <citation type="submission" date="2016-02" db="EMBL/GenBank/DDBJ databases">
        <authorList>
            <person name="Holder M.E."/>
            <person name="Ajami N.J."/>
            <person name="Petrosino J.F."/>
        </authorList>
    </citation>
    <scope>NUCLEOTIDE SEQUENCE [LARGE SCALE GENOMIC DNA]</scope>
    <source>
        <strain evidence="3">CCUG 45958</strain>
    </source>
</reference>
<dbReference type="AlphaFoldDB" id="A0A0X8JM73"/>
<evidence type="ECO:0000313" key="2">
    <source>
        <dbReference type="EMBL" id="AMD91322.1"/>
    </source>
</evidence>
<evidence type="ECO:0000259" key="1">
    <source>
        <dbReference type="SMART" id="SM00065"/>
    </source>
</evidence>
<dbReference type="SUPFAM" id="SSF55781">
    <property type="entry name" value="GAF domain-like"/>
    <property type="match status" value="1"/>
</dbReference>